<dbReference type="Pfam" id="PF06245">
    <property type="entry name" value="DUF1015"/>
    <property type="match status" value="1"/>
</dbReference>
<gene>
    <name evidence="1" type="ORF">SAMN05216270_102298</name>
</gene>
<sequence length="423" mass="44884">MPNAVDYARGVTAAHPIDQAWLSTGNTGAKNYDEFPDETEITRIVEANPASMLGVEMPAHTPEAVAAGLTFEQALPAAAERLAALKEAGRFASFGDVAVAYRISGGEEPVAYGVYCLVDTAEISSSAEEPGKVIRNEDVFLEKVKQRNELNQRLRHLLSPVLLLQSTRGDELHAAIEAAISAAGEPVSTDTDESGRAHEIWAIGGEAGEALTALAGDGDLIVADGNHRSLAAQVGELDRFLAVITTPQSVSIRPYHRLVKGLPGAATQLVEQIGQIGASVIEVDGPPETPSEGGTVVVYGRGRTWEIRFGPLGDDLASRTSGTAEGSVVDRLDHTRVEQEVFDGLLGWDAGDKRITYVGGDYPASWLAGQVDAGRADLAILIAPVTVPDFIDVNLKRLKMPRKSTWFVPKARAGLAIAELPKG</sequence>
<dbReference type="Proteomes" id="UP000198949">
    <property type="component" value="Unassembled WGS sequence"/>
</dbReference>
<dbReference type="EMBL" id="FNAD01000002">
    <property type="protein sequence ID" value="SDD20407.1"/>
    <property type="molecule type" value="Genomic_DNA"/>
</dbReference>
<dbReference type="PANTHER" id="PTHR36454">
    <property type="entry name" value="LMO2823 PROTEIN"/>
    <property type="match status" value="1"/>
</dbReference>
<keyword evidence="2" id="KW-1185">Reference proteome</keyword>
<evidence type="ECO:0000313" key="2">
    <source>
        <dbReference type="Proteomes" id="UP000198949"/>
    </source>
</evidence>
<dbReference type="PANTHER" id="PTHR36454:SF1">
    <property type="entry name" value="DUF1015 DOMAIN-CONTAINING PROTEIN"/>
    <property type="match status" value="1"/>
</dbReference>
<proteinExistence type="predicted"/>
<protein>
    <submittedName>
        <fullName evidence="1">Uncharacterized conserved protein, DUF1015 family</fullName>
    </submittedName>
</protein>
<dbReference type="InterPro" id="IPR008323">
    <property type="entry name" value="UCP033563"/>
</dbReference>
<accession>A0A1G6SW02</accession>
<name>A0A1G6SW02_9ACTN</name>
<organism evidence="1 2">
    <name type="scientific">Glycomyces harbinensis</name>
    <dbReference type="NCBI Taxonomy" id="58114"/>
    <lineage>
        <taxon>Bacteria</taxon>
        <taxon>Bacillati</taxon>
        <taxon>Actinomycetota</taxon>
        <taxon>Actinomycetes</taxon>
        <taxon>Glycomycetales</taxon>
        <taxon>Glycomycetaceae</taxon>
        <taxon>Glycomyces</taxon>
    </lineage>
</organism>
<evidence type="ECO:0000313" key="1">
    <source>
        <dbReference type="EMBL" id="SDD20407.1"/>
    </source>
</evidence>
<dbReference type="STRING" id="58114.SAMN05216270_102298"/>
<reference evidence="2" key="1">
    <citation type="submission" date="2016-10" db="EMBL/GenBank/DDBJ databases">
        <authorList>
            <person name="Varghese N."/>
            <person name="Submissions S."/>
        </authorList>
    </citation>
    <scope>NUCLEOTIDE SEQUENCE [LARGE SCALE GENOMIC DNA]</scope>
    <source>
        <strain evidence="2">CGMCC 4.3516</strain>
    </source>
</reference>
<dbReference type="AlphaFoldDB" id="A0A1G6SW02"/>